<dbReference type="EMBL" id="JBEPMM010000008">
    <property type="protein sequence ID" value="MET3693505.1"/>
    <property type="molecule type" value="Genomic_DNA"/>
</dbReference>
<dbReference type="InterPro" id="IPR023347">
    <property type="entry name" value="Lysozyme_dom_sf"/>
</dbReference>
<dbReference type="InterPro" id="IPR023346">
    <property type="entry name" value="Lysozyme-like_dom_sf"/>
</dbReference>
<reference evidence="8 9" key="1">
    <citation type="submission" date="2024-06" db="EMBL/GenBank/DDBJ databases">
        <title>Genomic Encyclopedia of Type Strains, Phase IV (KMG-IV): sequencing the most valuable type-strain genomes for metagenomic binning, comparative biology and taxonomic classification.</title>
        <authorList>
            <person name="Goeker M."/>
        </authorList>
    </citation>
    <scope>NUCLEOTIDE SEQUENCE [LARGE SCALE GENOMIC DNA]</scope>
    <source>
        <strain evidence="8 9">DSM 21331</strain>
    </source>
</reference>
<dbReference type="PANTHER" id="PTHR38107">
    <property type="match status" value="1"/>
</dbReference>
<dbReference type="InterPro" id="IPR051018">
    <property type="entry name" value="Bacteriophage_GH24"/>
</dbReference>
<dbReference type="HAMAP" id="MF_04110">
    <property type="entry name" value="ENDOLYSIN_T4"/>
    <property type="match status" value="1"/>
</dbReference>
<keyword evidence="5" id="KW-1035">Host cytoplasm</keyword>
<dbReference type="Pfam" id="PF00959">
    <property type="entry name" value="Phage_lysozyme"/>
    <property type="match status" value="1"/>
</dbReference>
<dbReference type="SUPFAM" id="SSF53955">
    <property type="entry name" value="Lysozyme-like"/>
    <property type="match status" value="1"/>
</dbReference>
<keyword evidence="4 7" id="KW-0378">Hydrolase</keyword>
<dbReference type="Gene3D" id="1.10.530.40">
    <property type="match status" value="1"/>
</dbReference>
<gene>
    <name evidence="8" type="ORF">ABID43_003055</name>
</gene>
<comment type="similarity">
    <text evidence="7">Belongs to the glycosyl hydrolase 24 family.</text>
</comment>
<proteinExistence type="inferred from homology"/>
<keyword evidence="6 7" id="KW-0326">Glycosidase</keyword>
<protein>
    <recommendedName>
        <fullName evidence="7">Lysozyme</fullName>
        <ecNumber evidence="7">3.2.1.17</ecNumber>
    </recommendedName>
</protein>
<evidence type="ECO:0000256" key="1">
    <source>
        <dbReference type="ARBA" id="ARBA00000632"/>
    </source>
</evidence>
<evidence type="ECO:0000256" key="4">
    <source>
        <dbReference type="ARBA" id="ARBA00022801"/>
    </source>
</evidence>
<sequence length="221" mass="23334">MDMSTIGEAVLIAREGRRLTAYRDSAGIWTIGVGHTAAAGPPVVTPGLRLTEAACDALFRRDLARYVRSVAAAVPADLPDHAFDALVSLCFNIGPAAFARSTVLRRLRAGDRAGAAEAILLWNRPAALIPRRGAEYDQFRTPYAQALPRARRGDAAPIAIPSPPVSSLPAPRRPVPRARIPVPAHLVPPLPAPLPALEAPPAPGVWARLWSALRAGGGRTG</sequence>
<dbReference type="InterPro" id="IPR033907">
    <property type="entry name" value="Endolysin_autolysin"/>
</dbReference>
<name>A0ABV2L6P7_9HYPH</name>
<accession>A0ABV2L6P7</accession>
<evidence type="ECO:0000313" key="9">
    <source>
        <dbReference type="Proteomes" id="UP001549145"/>
    </source>
</evidence>
<dbReference type="InterPro" id="IPR034690">
    <property type="entry name" value="Endolysin_T4_type"/>
</dbReference>
<organism evidence="8 9">
    <name type="scientific">Methylobacterium goesingense</name>
    <dbReference type="NCBI Taxonomy" id="243690"/>
    <lineage>
        <taxon>Bacteria</taxon>
        <taxon>Pseudomonadati</taxon>
        <taxon>Pseudomonadota</taxon>
        <taxon>Alphaproteobacteria</taxon>
        <taxon>Hyphomicrobiales</taxon>
        <taxon>Methylobacteriaceae</taxon>
        <taxon>Methylobacterium</taxon>
    </lineage>
</organism>
<comment type="caution">
    <text evidence="8">The sequence shown here is derived from an EMBL/GenBank/DDBJ whole genome shotgun (WGS) entry which is preliminary data.</text>
</comment>
<evidence type="ECO:0000256" key="2">
    <source>
        <dbReference type="ARBA" id="ARBA00022529"/>
    </source>
</evidence>
<evidence type="ECO:0000256" key="6">
    <source>
        <dbReference type="ARBA" id="ARBA00023295"/>
    </source>
</evidence>
<keyword evidence="3 7" id="KW-0081">Bacteriolytic enzyme</keyword>
<evidence type="ECO:0000256" key="5">
    <source>
        <dbReference type="ARBA" id="ARBA00023200"/>
    </source>
</evidence>
<dbReference type="CDD" id="cd00737">
    <property type="entry name" value="lyz_endolysin_autolysin"/>
    <property type="match status" value="1"/>
</dbReference>
<comment type="catalytic activity">
    <reaction evidence="1 7">
        <text>Hydrolysis of (1-&gt;4)-beta-linkages between N-acetylmuramic acid and N-acetyl-D-glucosamine residues in a peptidoglycan and between N-acetyl-D-glucosamine residues in chitodextrins.</text>
        <dbReference type="EC" id="3.2.1.17"/>
    </reaction>
</comment>
<dbReference type="PANTHER" id="PTHR38107:SF3">
    <property type="entry name" value="LYSOZYME RRRD-RELATED"/>
    <property type="match status" value="1"/>
</dbReference>
<dbReference type="GO" id="GO:0003796">
    <property type="term" value="F:lysozyme activity"/>
    <property type="evidence" value="ECO:0007669"/>
    <property type="project" value="UniProtKB-EC"/>
</dbReference>
<dbReference type="InterPro" id="IPR002196">
    <property type="entry name" value="Glyco_hydro_24"/>
</dbReference>
<dbReference type="EC" id="3.2.1.17" evidence="7"/>
<keyword evidence="9" id="KW-1185">Reference proteome</keyword>
<dbReference type="RefSeq" id="WP_354465733.1">
    <property type="nucleotide sequence ID" value="NZ_JBEPMM010000008.1"/>
</dbReference>
<evidence type="ECO:0000313" key="8">
    <source>
        <dbReference type="EMBL" id="MET3693505.1"/>
    </source>
</evidence>
<dbReference type="Proteomes" id="UP001549145">
    <property type="component" value="Unassembled WGS sequence"/>
</dbReference>
<evidence type="ECO:0000256" key="3">
    <source>
        <dbReference type="ARBA" id="ARBA00022638"/>
    </source>
</evidence>
<keyword evidence="2 7" id="KW-0929">Antimicrobial</keyword>
<evidence type="ECO:0000256" key="7">
    <source>
        <dbReference type="RuleBase" id="RU003788"/>
    </source>
</evidence>